<evidence type="ECO:0000256" key="5">
    <source>
        <dbReference type="ARBA" id="ARBA00022837"/>
    </source>
</evidence>
<sequence>MDEDEKMNPTDVKKADSKAEMWKKILEIERFFKEADVDGGGSLDVDEFSSAMRPFYPDHNEEQLIALHMQIDANCDGGVDFGELLQFNMSKLLAEERFNFDRRLFPLASQIVKTNHYNKIVKFAVRPLEDVPVDTNPQTGLQEYVEEEYISVASDGVLTFWSNRFKEKSVTSISNTPNALPFEHKRRIHVTDMVYMKEREEVAIATTGRDLRFYIWAPGMLIMKYAIVTHGGRMTALSYWSDVAFEEIKQENYNCARISTLLQESTREYLAFKVPLFDTIVTIIKYFPFLEKLAVCSISGHKLILLTIPRSNTDKIDKIIYATPRTSKSFLCVEHCFKTQDLVTGGVDGVLRTWHTYKPNCKFEMQAHDEPITYVLDNPENNVVVCIHDDQTVCVWSLQSRNCLQKVKQEEDIGSGLISAVYYGLQNNELIMANTEIGILLGRGTDLFKEMLSSHTKPVCGAIYHNIFRQVISVCQKGIATVWDVNTGKTVMQFNVSPFQLIASTAIALNDTQRKIITVCNEGRVRFWNFNNGQELEVLPVTVPMVISGIISTEEMVFLSSKETNFIYCLDMEGLEPKYMEHPLMEGGVTSMSSYPHDSWLVSASGNGIVLVWDMESLQTIYCINEHQSPKIHKVIHKDFMGQISTLPIEKTTHFLDNYERIPVPKRLLDVKTDKLEPKHFYKNPLVHCLKSRIIQFDLATVLVADGGFVSAWSGTAKGGLLAKFKAIEDEGTKIMCIDTDPNDQILMIGDINGFVHVWNIEQFGKIILDSDAPAEEIDHWKVNLTPPPFLQSWKAHMGAITSFTCNPSCENFVTTGFDCNVNLWTNKQHRVGTFGKDQWEVHELHPDWQEKHQAMELEMAESLLGFESSDSRKWQLEDVKSGKLAEFEAKLNQTDEFVKNWKQRQNYYETETEQEVEEGCEEESHHEESPGFRALQRSEVSRSSFPAPLCSSQTDDDTAEICDEELVPALNQSSIRIRSLERRSSL</sequence>
<feature type="region of interest" description="Disordered" evidence="7">
    <location>
        <begin position="911"/>
        <end position="958"/>
    </location>
</feature>
<dbReference type="Pfam" id="PF00400">
    <property type="entry name" value="WD40"/>
    <property type="match status" value="3"/>
</dbReference>
<dbReference type="InterPro" id="IPR011047">
    <property type="entry name" value="Quinoprotein_ADH-like_sf"/>
</dbReference>
<dbReference type="PROSITE" id="PS50222">
    <property type="entry name" value="EF_HAND_2"/>
    <property type="match status" value="2"/>
</dbReference>
<reference evidence="10" key="1">
    <citation type="submission" date="2024-04" db="EMBL/GenBank/DDBJ databases">
        <title>Salinicola lusitanus LLJ914,a marine bacterium isolated from the Okinawa Trough.</title>
        <authorList>
            <person name="Li J."/>
        </authorList>
    </citation>
    <scope>NUCLEOTIDE SEQUENCE [LARGE SCALE GENOMIC DNA]</scope>
</reference>
<accession>A0AAW0MHR5</accession>
<dbReference type="PROSITE" id="PS00678">
    <property type="entry name" value="WD_REPEATS_1"/>
    <property type="match status" value="2"/>
</dbReference>
<dbReference type="Proteomes" id="UP001460270">
    <property type="component" value="Unassembled WGS sequence"/>
</dbReference>
<feature type="domain" description="EF-hand" evidence="8">
    <location>
        <begin position="23"/>
        <end position="58"/>
    </location>
</feature>
<dbReference type="InterPro" id="IPR002048">
    <property type="entry name" value="EF_hand_dom"/>
</dbReference>
<keyword evidence="4" id="KW-0677">Repeat</keyword>
<evidence type="ECO:0000256" key="2">
    <source>
        <dbReference type="ARBA" id="ARBA00022574"/>
    </source>
</evidence>
<feature type="domain" description="EF-hand" evidence="8">
    <location>
        <begin position="59"/>
        <end position="94"/>
    </location>
</feature>
<dbReference type="PROSITE" id="PS50082">
    <property type="entry name" value="WD_REPEATS_2"/>
    <property type="match status" value="2"/>
</dbReference>
<dbReference type="SUPFAM" id="SSF50978">
    <property type="entry name" value="WD40 repeat-like"/>
    <property type="match status" value="1"/>
</dbReference>
<keyword evidence="10" id="KW-1185">Reference proteome</keyword>
<dbReference type="InterPro" id="IPR036322">
    <property type="entry name" value="WD40_repeat_dom_sf"/>
</dbReference>
<evidence type="ECO:0000256" key="1">
    <source>
        <dbReference type="ARBA" id="ARBA00014901"/>
    </source>
</evidence>
<gene>
    <name evidence="9" type="ORF">WMY93_031462</name>
</gene>
<evidence type="ECO:0000256" key="6">
    <source>
        <dbReference type="PROSITE-ProRule" id="PRU00221"/>
    </source>
</evidence>
<dbReference type="InterPro" id="IPR001680">
    <property type="entry name" value="WD40_rpt"/>
</dbReference>
<dbReference type="PANTHER" id="PTHR44324">
    <property type="entry name" value="WD40 REPEAT DOMAIN 95"/>
    <property type="match status" value="1"/>
</dbReference>
<dbReference type="CDD" id="cd00051">
    <property type="entry name" value="EFh"/>
    <property type="match status" value="1"/>
</dbReference>
<evidence type="ECO:0000313" key="10">
    <source>
        <dbReference type="Proteomes" id="UP001460270"/>
    </source>
</evidence>
<keyword evidence="2 6" id="KW-0853">WD repeat</keyword>
<evidence type="ECO:0000313" key="9">
    <source>
        <dbReference type="EMBL" id="KAK7877891.1"/>
    </source>
</evidence>
<dbReference type="SUPFAM" id="SSF47473">
    <property type="entry name" value="EF-hand"/>
    <property type="match status" value="1"/>
</dbReference>
<evidence type="ECO:0000256" key="7">
    <source>
        <dbReference type="SAM" id="MobiDB-lite"/>
    </source>
</evidence>
<dbReference type="InterPro" id="IPR015943">
    <property type="entry name" value="WD40/YVTN_repeat-like_dom_sf"/>
</dbReference>
<dbReference type="Gene3D" id="2.130.10.10">
    <property type="entry name" value="YVTN repeat-like/Quinoprotein amine dehydrogenase"/>
    <property type="match status" value="3"/>
</dbReference>
<keyword evidence="5" id="KW-0106">Calcium</keyword>
<evidence type="ECO:0000256" key="3">
    <source>
        <dbReference type="ARBA" id="ARBA00022723"/>
    </source>
</evidence>
<keyword evidence="3" id="KW-0479">Metal-binding</keyword>
<dbReference type="PANTHER" id="PTHR44324:SF6">
    <property type="entry name" value="EF-HAND CALCIUM BINDING DOMAIN 8"/>
    <property type="match status" value="1"/>
</dbReference>
<dbReference type="EMBL" id="JBBPFD010000666">
    <property type="protein sequence ID" value="KAK7877891.1"/>
    <property type="molecule type" value="Genomic_DNA"/>
</dbReference>
<feature type="repeat" description="WD" evidence="6">
    <location>
        <begin position="365"/>
        <end position="406"/>
    </location>
</feature>
<evidence type="ECO:0000259" key="8">
    <source>
        <dbReference type="PROSITE" id="PS50222"/>
    </source>
</evidence>
<protein>
    <recommendedName>
        <fullName evidence="1">WD repeat-containing protein on Y chromosome</fullName>
    </recommendedName>
</protein>
<organism evidence="9 10">
    <name type="scientific">Mugilogobius chulae</name>
    <name type="common">yellowstripe goby</name>
    <dbReference type="NCBI Taxonomy" id="88201"/>
    <lineage>
        <taxon>Eukaryota</taxon>
        <taxon>Metazoa</taxon>
        <taxon>Chordata</taxon>
        <taxon>Craniata</taxon>
        <taxon>Vertebrata</taxon>
        <taxon>Euteleostomi</taxon>
        <taxon>Actinopterygii</taxon>
        <taxon>Neopterygii</taxon>
        <taxon>Teleostei</taxon>
        <taxon>Neoteleostei</taxon>
        <taxon>Acanthomorphata</taxon>
        <taxon>Gobiaria</taxon>
        <taxon>Gobiiformes</taxon>
        <taxon>Gobioidei</taxon>
        <taxon>Gobiidae</taxon>
        <taxon>Gobionellinae</taxon>
        <taxon>Mugilogobius</taxon>
    </lineage>
</organism>
<dbReference type="InterPro" id="IPR019775">
    <property type="entry name" value="WD40_repeat_CS"/>
</dbReference>
<feature type="repeat" description="WD" evidence="6">
    <location>
        <begin position="589"/>
        <end position="623"/>
    </location>
</feature>
<evidence type="ECO:0000256" key="4">
    <source>
        <dbReference type="ARBA" id="ARBA00022737"/>
    </source>
</evidence>
<dbReference type="InterPro" id="IPR018247">
    <property type="entry name" value="EF_Hand_1_Ca_BS"/>
</dbReference>
<comment type="caution">
    <text evidence="9">The sequence shown here is derived from an EMBL/GenBank/DDBJ whole genome shotgun (WGS) entry which is preliminary data.</text>
</comment>
<dbReference type="GO" id="GO:0005509">
    <property type="term" value="F:calcium ion binding"/>
    <property type="evidence" value="ECO:0007669"/>
    <property type="project" value="InterPro"/>
</dbReference>
<dbReference type="InterPro" id="IPR051242">
    <property type="entry name" value="WD-EF-hand_domain"/>
</dbReference>
<feature type="compositionally biased region" description="Acidic residues" evidence="7">
    <location>
        <begin position="911"/>
        <end position="922"/>
    </location>
</feature>
<dbReference type="Gene3D" id="1.10.238.10">
    <property type="entry name" value="EF-hand"/>
    <property type="match status" value="1"/>
</dbReference>
<proteinExistence type="predicted"/>
<dbReference type="PROSITE" id="PS00018">
    <property type="entry name" value="EF_HAND_1"/>
    <property type="match status" value="1"/>
</dbReference>
<dbReference type="AlphaFoldDB" id="A0AAW0MHR5"/>
<dbReference type="InterPro" id="IPR011992">
    <property type="entry name" value="EF-hand-dom_pair"/>
</dbReference>
<name>A0AAW0MHR5_9GOBI</name>
<dbReference type="SMART" id="SM00320">
    <property type="entry name" value="WD40"/>
    <property type="match status" value="7"/>
</dbReference>
<dbReference type="SUPFAM" id="SSF50998">
    <property type="entry name" value="Quinoprotein alcohol dehydrogenase-like"/>
    <property type="match status" value="1"/>
</dbReference>
<dbReference type="SMART" id="SM00054">
    <property type="entry name" value="EFh"/>
    <property type="match status" value="2"/>
</dbReference>